<keyword evidence="2" id="KW-0285">Flavoprotein</keyword>
<dbReference type="SUPFAM" id="SSF56425">
    <property type="entry name" value="Succinate dehydrogenase/fumarate reductase flavoprotein, catalytic domain"/>
    <property type="match status" value="1"/>
</dbReference>
<dbReference type="InterPro" id="IPR003953">
    <property type="entry name" value="FAD-dep_OxRdtase_2_FAD-bd"/>
</dbReference>
<comment type="cofactor">
    <cofactor evidence="1">
        <name>FAD</name>
        <dbReference type="ChEBI" id="CHEBI:57692"/>
    </cofactor>
</comment>
<dbReference type="EMBL" id="HBIM01008366">
    <property type="protein sequence ID" value="CAE0409457.1"/>
    <property type="molecule type" value="Transcribed_RNA"/>
</dbReference>
<dbReference type="InterPro" id="IPR036188">
    <property type="entry name" value="FAD/NAD-bd_sf"/>
</dbReference>
<evidence type="ECO:0000256" key="3">
    <source>
        <dbReference type="ARBA" id="ARBA00022827"/>
    </source>
</evidence>
<accession>A0A7S3L2V2</accession>
<protein>
    <recommendedName>
        <fullName evidence="5">FAD-dependent oxidoreductase 2 FAD-binding domain-containing protein</fullName>
    </recommendedName>
</protein>
<evidence type="ECO:0000256" key="2">
    <source>
        <dbReference type="ARBA" id="ARBA00022630"/>
    </source>
</evidence>
<evidence type="ECO:0000256" key="1">
    <source>
        <dbReference type="ARBA" id="ARBA00001974"/>
    </source>
</evidence>
<keyword evidence="4" id="KW-0560">Oxidoreductase</keyword>
<dbReference type="PANTHER" id="PTHR43400">
    <property type="entry name" value="FUMARATE REDUCTASE"/>
    <property type="match status" value="1"/>
</dbReference>
<dbReference type="InterPro" id="IPR027477">
    <property type="entry name" value="Succ_DH/fumarate_Rdtase_cat_sf"/>
</dbReference>
<dbReference type="InterPro" id="IPR010960">
    <property type="entry name" value="Flavocytochrome_c"/>
</dbReference>
<dbReference type="GO" id="GO:0010181">
    <property type="term" value="F:FMN binding"/>
    <property type="evidence" value="ECO:0007669"/>
    <property type="project" value="InterPro"/>
</dbReference>
<dbReference type="Pfam" id="PF00890">
    <property type="entry name" value="FAD_binding_2"/>
    <property type="match status" value="1"/>
</dbReference>
<evidence type="ECO:0000259" key="5">
    <source>
        <dbReference type="Pfam" id="PF00890"/>
    </source>
</evidence>
<dbReference type="Gene3D" id="3.90.700.10">
    <property type="entry name" value="Succinate dehydrogenase/fumarate reductase flavoprotein, catalytic domain"/>
    <property type="match status" value="1"/>
</dbReference>
<dbReference type="Gene3D" id="3.50.50.60">
    <property type="entry name" value="FAD/NAD(P)-binding domain"/>
    <property type="match status" value="1"/>
</dbReference>
<keyword evidence="3" id="KW-0274">FAD</keyword>
<sequence>MESTDVVIVGSGLAGLTAALSLLDTSSSCRVTILEKDAKLGLGNSIKASSGINCAANKEDVPNFRQDTMTSAGRGARPHLIDTLVNGSQEAIEWLQQRLEVDLSSTAQLGGHQAERTHRPSGSLPVGAEIMGKLRKAVEQAKERITILTNAKAKKLTTDGSGRVTGVEYENTESKETHTLSATHVVIATGGYTANRDLLNEHRPELTKFPITQGPFSTGDGLQLCQEVQAASVDLDKIQVHPTGFVDPKDPDNPNKFLCAEVLRGVGGILLSPQGQRFCDELGRRDYVTEQILSLHPDHDPNTTWDASLTLPRPYIVLPVAAAASISKHIEFYAWKGFLRKVQGCQGVAEAVGCSVENVGKTLQEYQHAAKVGNDSFGKTRFIGVPEMNEEFYVGTVVPVLHYCQGGLAIDTSGHVLGKNGEPIPGLHACGEVSGGVHGENRLAGNSLLECVVYGRIVSQTICGDKK</sequence>
<dbReference type="SUPFAM" id="SSF51905">
    <property type="entry name" value="FAD/NAD(P)-binding domain"/>
    <property type="match status" value="1"/>
</dbReference>
<dbReference type="GO" id="GO:0016491">
    <property type="term" value="F:oxidoreductase activity"/>
    <property type="evidence" value="ECO:0007669"/>
    <property type="project" value="UniProtKB-KW"/>
</dbReference>
<dbReference type="AlphaFoldDB" id="A0A7S3L2V2"/>
<evidence type="ECO:0000256" key="4">
    <source>
        <dbReference type="ARBA" id="ARBA00023002"/>
    </source>
</evidence>
<proteinExistence type="predicted"/>
<dbReference type="InterPro" id="IPR050315">
    <property type="entry name" value="FAD-oxidoreductase_2"/>
</dbReference>
<gene>
    <name evidence="6" type="ORF">ACOF00016_LOCUS7099</name>
</gene>
<evidence type="ECO:0000313" key="6">
    <source>
        <dbReference type="EMBL" id="CAE0409457.1"/>
    </source>
</evidence>
<name>A0A7S3L2V2_9STRA</name>
<organism evidence="6">
    <name type="scientific">Amphora coffeiformis</name>
    <dbReference type="NCBI Taxonomy" id="265554"/>
    <lineage>
        <taxon>Eukaryota</taxon>
        <taxon>Sar</taxon>
        <taxon>Stramenopiles</taxon>
        <taxon>Ochrophyta</taxon>
        <taxon>Bacillariophyta</taxon>
        <taxon>Bacillariophyceae</taxon>
        <taxon>Bacillariophycidae</taxon>
        <taxon>Thalassiophysales</taxon>
        <taxon>Catenulaceae</taxon>
        <taxon>Amphora</taxon>
    </lineage>
</organism>
<feature type="domain" description="FAD-dependent oxidoreductase 2 FAD-binding" evidence="5">
    <location>
        <begin position="5"/>
        <end position="448"/>
    </location>
</feature>
<reference evidence="6" key="1">
    <citation type="submission" date="2021-01" db="EMBL/GenBank/DDBJ databases">
        <authorList>
            <person name="Corre E."/>
            <person name="Pelletier E."/>
            <person name="Niang G."/>
            <person name="Scheremetjew M."/>
            <person name="Finn R."/>
            <person name="Kale V."/>
            <person name="Holt S."/>
            <person name="Cochrane G."/>
            <person name="Meng A."/>
            <person name="Brown T."/>
            <person name="Cohen L."/>
        </authorList>
    </citation>
    <scope>NUCLEOTIDE SEQUENCE</scope>
    <source>
        <strain evidence="6">CCMP127</strain>
    </source>
</reference>
<dbReference type="PANTHER" id="PTHR43400:SF1">
    <property type="entry name" value="FUMARATE REDUCTASE"/>
    <property type="match status" value="1"/>
</dbReference>
<dbReference type="NCBIfam" id="TIGR01813">
    <property type="entry name" value="flavo_cyto_c"/>
    <property type="match status" value="1"/>
</dbReference>